<feature type="region of interest" description="Disordered" evidence="5">
    <location>
        <begin position="448"/>
        <end position="475"/>
    </location>
</feature>
<dbReference type="FunFam" id="3.40.50.300:FF:000968">
    <property type="entry name" value="Helicase and polymerase-containing protein TEBICHI"/>
    <property type="match status" value="1"/>
</dbReference>
<feature type="region of interest" description="Disordered" evidence="5">
    <location>
        <begin position="1"/>
        <end position="50"/>
    </location>
</feature>
<organism evidence="7 8">
    <name type="scientific">Hibiscus trionum</name>
    <name type="common">Flower of an hour</name>
    <dbReference type="NCBI Taxonomy" id="183268"/>
    <lineage>
        <taxon>Eukaryota</taxon>
        <taxon>Viridiplantae</taxon>
        <taxon>Streptophyta</taxon>
        <taxon>Embryophyta</taxon>
        <taxon>Tracheophyta</taxon>
        <taxon>Spermatophyta</taxon>
        <taxon>Magnoliopsida</taxon>
        <taxon>eudicotyledons</taxon>
        <taxon>Gunneridae</taxon>
        <taxon>Pentapetalae</taxon>
        <taxon>rosids</taxon>
        <taxon>malvids</taxon>
        <taxon>Malvales</taxon>
        <taxon>Malvaceae</taxon>
        <taxon>Malvoideae</taxon>
        <taxon>Hibiscus</taxon>
    </lineage>
</organism>
<accession>A0A9W7JC44</accession>
<sequence>MASGSPRARIDQFFASKKRRPQSPGLKIGRFEKNEKITMEGSPSAKGTLDNYLRTSQDNEVVHPSCTTSGKDPIKMNLASEFDRSCKHENEHYLLPEGVKSQVFEVAHKGISLGLSEAGNVAFGGPDEGAIQLRQNPELKQFATDFLSLYCSEVPANVDSPSETKVNDRKRHGSPSMMSEGDNIFKKRHISHQIKSEDITVCAIKKNLEYETGKFLSNPSEEVNTSNNSHELQASLRKCTTATKSVLNAMECCTPGSSIIKACAHRTPHSMRGSSMFSPGEAFWNEAIEMADGLFSQSDILSVQVVEETNNPKSQYEVKNTENLGITNVGYKSKEIPDECESRVKLQRVSDSLESAMKQKKGMDKEVSSLPVKHLDFSFEDKNLDGGIPNVLQKVSEVAECSIINHISPPTVNTPIDRDELQRIEEVQGEKLERAALNVAPKVEVNLSSQDNDSITSMSPANEAKKSVGADESNETSTPLSFVARKDQLSISSWLPPEICKIYKKKGIEQLYPWQVDCLQVDGVLQRRNLVYCASTSAGKSFVAEILMLRRVIFTGKAALLVLPYVSICVEKAEHLEVLLEPLGKQVRSYYGNQGGGTLPKDTSVAVCTIEKANSLINRLLEEGRLSEIGIIVIDELHMVGDQSRGYLLELLLTKLRYAAGEGTLESSSGESSGSSSGKADPAHGLQMVGMSATMPNVEAVADWLQVSDIYKVSVLPYFSVFLSFQLFINIFDLMDVFPA</sequence>
<reference evidence="7" key="1">
    <citation type="submission" date="2023-05" db="EMBL/GenBank/DDBJ databases">
        <title>Genome and transcriptome analyses reveal genes involved in the formation of fine ridges on petal epidermal cells in Hibiscus trionum.</title>
        <authorList>
            <person name="Koshimizu S."/>
            <person name="Masuda S."/>
            <person name="Ishii T."/>
            <person name="Shirasu K."/>
            <person name="Hoshino A."/>
            <person name="Arita M."/>
        </authorList>
    </citation>
    <scope>NUCLEOTIDE SEQUENCE</scope>
    <source>
        <strain evidence="7">Hamamatsu line</strain>
    </source>
</reference>
<dbReference type="InterPro" id="IPR027417">
    <property type="entry name" value="P-loop_NTPase"/>
</dbReference>
<feature type="compositionally biased region" description="Polar residues" evidence="5">
    <location>
        <begin position="448"/>
        <end position="460"/>
    </location>
</feature>
<dbReference type="PANTHER" id="PTHR47961:SF6">
    <property type="entry name" value="DNA-DIRECTED DNA POLYMERASE"/>
    <property type="match status" value="1"/>
</dbReference>
<dbReference type="SMART" id="SM00487">
    <property type="entry name" value="DEXDc"/>
    <property type="match status" value="1"/>
</dbReference>
<feature type="compositionally biased region" description="Basic and acidic residues" evidence="5">
    <location>
        <begin position="29"/>
        <end position="38"/>
    </location>
</feature>
<evidence type="ECO:0000256" key="1">
    <source>
        <dbReference type="ARBA" id="ARBA00022741"/>
    </source>
</evidence>
<dbReference type="Pfam" id="PF00270">
    <property type="entry name" value="DEAD"/>
    <property type="match status" value="1"/>
</dbReference>
<evidence type="ECO:0000256" key="5">
    <source>
        <dbReference type="SAM" id="MobiDB-lite"/>
    </source>
</evidence>
<dbReference type="GO" id="GO:0003676">
    <property type="term" value="F:nucleic acid binding"/>
    <property type="evidence" value="ECO:0007669"/>
    <property type="project" value="InterPro"/>
</dbReference>
<dbReference type="SUPFAM" id="SSF52540">
    <property type="entry name" value="P-loop containing nucleoside triphosphate hydrolases"/>
    <property type="match status" value="1"/>
</dbReference>
<comment type="caution">
    <text evidence="7">The sequence shown here is derived from an EMBL/GenBank/DDBJ whole genome shotgun (WGS) entry which is preliminary data.</text>
</comment>
<dbReference type="Gene3D" id="3.40.50.300">
    <property type="entry name" value="P-loop containing nucleotide triphosphate hydrolases"/>
    <property type="match status" value="1"/>
</dbReference>
<dbReference type="InterPro" id="IPR050474">
    <property type="entry name" value="Hel308_SKI2-like"/>
</dbReference>
<dbReference type="EMBL" id="BSYR01000061">
    <property type="protein sequence ID" value="GMJ11085.1"/>
    <property type="molecule type" value="Genomic_DNA"/>
</dbReference>
<dbReference type="PROSITE" id="PS51192">
    <property type="entry name" value="HELICASE_ATP_BIND_1"/>
    <property type="match status" value="1"/>
</dbReference>
<dbReference type="GO" id="GO:0004386">
    <property type="term" value="F:helicase activity"/>
    <property type="evidence" value="ECO:0007669"/>
    <property type="project" value="UniProtKB-KW"/>
</dbReference>
<keyword evidence="4" id="KW-0067">ATP-binding</keyword>
<dbReference type="CDD" id="cd18026">
    <property type="entry name" value="DEXHc_POLQ-like"/>
    <property type="match status" value="1"/>
</dbReference>
<dbReference type="InterPro" id="IPR014001">
    <property type="entry name" value="Helicase_ATP-bd"/>
</dbReference>
<evidence type="ECO:0000313" key="7">
    <source>
        <dbReference type="EMBL" id="GMJ11085.1"/>
    </source>
</evidence>
<dbReference type="GO" id="GO:0005524">
    <property type="term" value="F:ATP binding"/>
    <property type="evidence" value="ECO:0007669"/>
    <property type="project" value="UniProtKB-KW"/>
</dbReference>
<evidence type="ECO:0000256" key="3">
    <source>
        <dbReference type="ARBA" id="ARBA00022806"/>
    </source>
</evidence>
<keyword evidence="2" id="KW-0378">Hydrolase</keyword>
<dbReference type="Proteomes" id="UP001165190">
    <property type="component" value="Unassembled WGS sequence"/>
</dbReference>
<dbReference type="OrthoDB" id="1735188at2759"/>
<evidence type="ECO:0000256" key="2">
    <source>
        <dbReference type="ARBA" id="ARBA00022801"/>
    </source>
</evidence>
<gene>
    <name evidence="7" type="ORF">HRI_004777700</name>
</gene>
<keyword evidence="3" id="KW-0347">Helicase</keyword>
<feature type="region of interest" description="Disordered" evidence="5">
    <location>
        <begin position="159"/>
        <end position="181"/>
    </location>
</feature>
<keyword evidence="1" id="KW-0547">Nucleotide-binding</keyword>
<dbReference type="PANTHER" id="PTHR47961">
    <property type="entry name" value="DNA POLYMERASE THETA, PUTATIVE (AFU_ORTHOLOGUE AFUA_1G05260)-RELATED"/>
    <property type="match status" value="1"/>
</dbReference>
<evidence type="ECO:0000256" key="4">
    <source>
        <dbReference type="ARBA" id="ARBA00022840"/>
    </source>
</evidence>
<dbReference type="InterPro" id="IPR011545">
    <property type="entry name" value="DEAD/DEAH_box_helicase_dom"/>
</dbReference>
<evidence type="ECO:0000259" key="6">
    <source>
        <dbReference type="PROSITE" id="PS51192"/>
    </source>
</evidence>
<name>A0A9W7JC44_HIBTR</name>
<evidence type="ECO:0000313" key="8">
    <source>
        <dbReference type="Proteomes" id="UP001165190"/>
    </source>
</evidence>
<dbReference type="GO" id="GO:0016787">
    <property type="term" value="F:hydrolase activity"/>
    <property type="evidence" value="ECO:0007669"/>
    <property type="project" value="UniProtKB-KW"/>
</dbReference>
<dbReference type="AlphaFoldDB" id="A0A9W7JC44"/>
<proteinExistence type="predicted"/>
<protein>
    <submittedName>
        <fullName evidence="7">TEBICHI, polymerase theta</fullName>
    </submittedName>
</protein>
<keyword evidence="8" id="KW-1185">Reference proteome</keyword>
<feature type="domain" description="Helicase ATP-binding" evidence="6">
    <location>
        <begin position="521"/>
        <end position="713"/>
    </location>
</feature>